<accession>A0A2M4DEN2</accession>
<name>A0A2M4DEN2_ANODA</name>
<proteinExistence type="predicted"/>
<reference evidence="1" key="1">
    <citation type="submission" date="2018-01" db="EMBL/GenBank/DDBJ databases">
        <title>An insight into the sialome of Amazonian anophelines.</title>
        <authorList>
            <person name="Ribeiro J.M."/>
            <person name="Scarpassa V."/>
            <person name="Calvo E."/>
        </authorList>
    </citation>
    <scope>NUCLEOTIDE SEQUENCE</scope>
</reference>
<evidence type="ECO:0000313" key="1">
    <source>
        <dbReference type="EMBL" id="MBW76040.1"/>
    </source>
</evidence>
<sequence length="85" mass="9752">MVFVRSIFALMAPGSTCLGIADALKWNSSQSSRMGLWTLYENCFTLILHSSFITLLKLRYRCIIATVFYCKKTSYRKLLFPSLLT</sequence>
<protein>
    <submittedName>
        <fullName evidence="1">Uncharacterized protein</fullName>
    </submittedName>
</protein>
<dbReference type="EMBL" id="GGFL01011862">
    <property type="protein sequence ID" value="MBW76040.1"/>
    <property type="molecule type" value="Transcribed_RNA"/>
</dbReference>
<organism evidence="1">
    <name type="scientific">Anopheles darlingi</name>
    <name type="common">Mosquito</name>
    <dbReference type="NCBI Taxonomy" id="43151"/>
    <lineage>
        <taxon>Eukaryota</taxon>
        <taxon>Metazoa</taxon>
        <taxon>Ecdysozoa</taxon>
        <taxon>Arthropoda</taxon>
        <taxon>Hexapoda</taxon>
        <taxon>Insecta</taxon>
        <taxon>Pterygota</taxon>
        <taxon>Neoptera</taxon>
        <taxon>Endopterygota</taxon>
        <taxon>Diptera</taxon>
        <taxon>Nematocera</taxon>
        <taxon>Culicoidea</taxon>
        <taxon>Culicidae</taxon>
        <taxon>Anophelinae</taxon>
        <taxon>Anopheles</taxon>
    </lineage>
</organism>
<dbReference type="AlphaFoldDB" id="A0A2M4DEN2"/>